<dbReference type="Gene3D" id="3.80.10.10">
    <property type="entry name" value="Ribonuclease Inhibitor"/>
    <property type="match status" value="1"/>
</dbReference>
<gene>
    <name evidence="1" type="ORF">B0H16DRAFT_1851426</name>
</gene>
<comment type="caution">
    <text evidence="1">The sequence shown here is derived from an EMBL/GenBank/DDBJ whole genome shotgun (WGS) entry which is preliminary data.</text>
</comment>
<dbReference type="EMBL" id="JARKIB010000077">
    <property type="protein sequence ID" value="KAJ7747325.1"/>
    <property type="molecule type" value="Genomic_DNA"/>
</dbReference>
<name>A0AAD7N605_9AGAR</name>
<dbReference type="Gene3D" id="1.20.1280.50">
    <property type="match status" value="1"/>
</dbReference>
<sequence length="488" mass="54840">MYMDDPATAFLRRLACSQRLQAAHTGPEPLDPAVFAKQIEEELAKEDRDAVYYPVESPKGRELRDAVLAIEELMAEIFMHCLPRMPVDEYSWPSPSRAPLLVASVCRRWRRVALSTPTLWNSFPLGEEFSLRLFRLWMERSGEASTLHLSADSDSLEVALPYSRRWGSLKLDLDPSSIPALAAIQGHMPRLRRLFLKFPLDQDVQCGTPSCDVFETAPNLCSVVLKNPPIDFDLPCSQLLDLGVFGAPADYLLRVSQLASNLTELKIGMDSMSSNFLDMPLCTLVHLEYLWASDLSLPNYSQASAIVRPFCQLGLLLSKFSCPALNEIELHTLARLRDSDIPTFKRDIVSFLARSPLIAQMKIQHLAFNEDILLSILAHVPALEKFTTNHKTTFSTAFFKRLTYVADAVPPPLCPRLRSFDVRWCTPEATESASAFVDMVVSRWRVASDDPIARLEYVSFNYADDPESSARLAELTNEGLEIVLRGTI</sequence>
<accession>A0AAD7N605</accession>
<organism evidence="1 2">
    <name type="scientific">Mycena metata</name>
    <dbReference type="NCBI Taxonomy" id="1033252"/>
    <lineage>
        <taxon>Eukaryota</taxon>
        <taxon>Fungi</taxon>
        <taxon>Dikarya</taxon>
        <taxon>Basidiomycota</taxon>
        <taxon>Agaricomycotina</taxon>
        <taxon>Agaricomycetes</taxon>
        <taxon>Agaricomycetidae</taxon>
        <taxon>Agaricales</taxon>
        <taxon>Marasmiineae</taxon>
        <taxon>Mycenaceae</taxon>
        <taxon>Mycena</taxon>
    </lineage>
</organism>
<evidence type="ECO:0000313" key="2">
    <source>
        <dbReference type="Proteomes" id="UP001215598"/>
    </source>
</evidence>
<protein>
    <recommendedName>
        <fullName evidence="3">F-box domain-containing protein</fullName>
    </recommendedName>
</protein>
<dbReference type="Proteomes" id="UP001215598">
    <property type="component" value="Unassembled WGS sequence"/>
</dbReference>
<evidence type="ECO:0008006" key="3">
    <source>
        <dbReference type="Google" id="ProtNLM"/>
    </source>
</evidence>
<keyword evidence="2" id="KW-1185">Reference proteome</keyword>
<dbReference type="InterPro" id="IPR032675">
    <property type="entry name" value="LRR_dom_sf"/>
</dbReference>
<proteinExistence type="predicted"/>
<reference evidence="1" key="1">
    <citation type="submission" date="2023-03" db="EMBL/GenBank/DDBJ databases">
        <title>Massive genome expansion in bonnet fungi (Mycena s.s.) driven by repeated elements and novel gene families across ecological guilds.</title>
        <authorList>
            <consortium name="Lawrence Berkeley National Laboratory"/>
            <person name="Harder C.B."/>
            <person name="Miyauchi S."/>
            <person name="Viragh M."/>
            <person name="Kuo A."/>
            <person name="Thoen E."/>
            <person name="Andreopoulos B."/>
            <person name="Lu D."/>
            <person name="Skrede I."/>
            <person name="Drula E."/>
            <person name="Henrissat B."/>
            <person name="Morin E."/>
            <person name="Kohler A."/>
            <person name="Barry K."/>
            <person name="LaButti K."/>
            <person name="Morin E."/>
            <person name="Salamov A."/>
            <person name="Lipzen A."/>
            <person name="Mereny Z."/>
            <person name="Hegedus B."/>
            <person name="Baldrian P."/>
            <person name="Stursova M."/>
            <person name="Weitz H."/>
            <person name="Taylor A."/>
            <person name="Grigoriev I.V."/>
            <person name="Nagy L.G."/>
            <person name="Martin F."/>
            <person name="Kauserud H."/>
        </authorList>
    </citation>
    <scope>NUCLEOTIDE SEQUENCE</scope>
    <source>
        <strain evidence="1">CBHHK182m</strain>
    </source>
</reference>
<dbReference type="AlphaFoldDB" id="A0AAD7N605"/>
<evidence type="ECO:0000313" key="1">
    <source>
        <dbReference type="EMBL" id="KAJ7747325.1"/>
    </source>
</evidence>